<evidence type="ECO:0000256" key="4">
    <source>
        <dbReference type="ARBA" id="ARBA00022490"/>
    </source>
</evidence>
<dbReference type="GO" id="GO:0003993">
    <property type="term" value="F:acid phosphatase activity"/>
    <property type="evidence" value="ECO:0007669"/>
    <property type="project" value="UniProtKB-EC"/>
</dbReference>
<dbReference type="InterPro" id="IPR023485">
    <property type="entry name" value="Ptyr_pPase"/>
</dbReference>
<keyword evidence="4" id="KW-0963">Cytoplasm</keyword>
<dbReference type="InterPro" id="IPR017867">
    <property type="entry name" value="Tyr_phospatase_low_mol_wt"/>
</dbReference>
<feature type="active site" description="Nucleophile" evidence="8">
    <location>
        <position position="11"/>
    </location>
</feature>
<dbReference type="PANTHER" id="PTHR11717">
    <property type="entry name" value="LOW MOLECULAR WEIGHT PROTEIN TYROSINE PHOSPHATASE"/>
    <property type="match status" value="1"/>
</dbReference>
<keyword evidence="11" id="KW-1185">Reference proteome</keyword>
<gene>
    <name evidence="10" type="ORF">F503_04061</name>
</gene>
<keyword evidence="5" id="KW-0378">Hydrolase</keyword>
<dbReference type="GO" id="GO:0004725">
    <property type="term" value="F:protein tyrosine phosphatase activity"/>
    <property type="evidence" value="ECO:0007669"/>
    <property type="project" value="UniProtKB-EC"/>
</dbReference>
<evidence type="ECO:0000256" key="1">
    <source>
        <dbReference type="ARBA" id="ARBA00000032"/>
    </source>
</evidence>
<comment type="catalytic activity">
    <reaction evidence="1">
        <text>a phosphate monoester + H2O = an alcohol + phosphate</text>
        <dbReference type="Rhea" id="RHEA:15017"/>
        <dbReference type="ChEBI" id="CHEBI:15377"/>
        <dbReference type="ChEBI" id="CHEBI:30879"/>
        <dbReference type="ChEBI" id="CHEBI:43474"/>
        <dbReference type="ChEBI" id="CHEBI:67140"/>
        <dbReference type="EC" id="3.1.3.2"/>
    </reaction>
</comment>
<dbReference type="eggNOG" id="KOG3217">
    <property type="taxonomic scope" value="Eukaryota"/>
</dbReference>
<comment type="catalytic activity">
    <reaction evidence="7">
        <text>O-phospho-L-tyrosyl-[protein] + H2O = L-tyrosyl-[protein] + phosphate</text>
        <dbReference type="Rhea" id="RHEA:10684"/>
        <dbReference type="Rhea" id="RHEA-COMP:10136"/>
        <dbReference type="Rhea" id="RHEA-COMP:20101"/>
        <dbReference type="ChEBI" id="CHEBI:15377"/>
        <dbReference type="ChEBI" id="CHEBI:43474"/>
        <dbReference type="ChEBI" id="CHEBI:46858"/>
        <dbReference type="ChEBI" id="CHEBI:61978"/>
        <dbReference type="EC" id="3.1.3.48"/>
    </reaction>
</comment>
<dbReference type="GO" id="GO:0005737">
    <property type="term" value="C:cytoplasm"/>
    <property type="evidence" value="ECO:0007669"/>
    <property type="project" value="UniProtKB-SubCell"/>
</dbReference>
<feature type="active site" description="Proton donor" evidence="8">
    <location>
        <position position="135"/>
    </location>
</feature>
<comment type="similarity">
    <text evidence="3">Belongs to the low molecular weight phosphotyrosine protein phosphatase family.</text>
</comment>
<sequence>MPDQISVLFCCMGNICRSTMAEGVFQAMVKAEPYKSRIAKVDSCGTIGYHTGDSPDERTMETLASHGITDYQHRARKILAADFDRFDYIFAMDRQNLSDLQSYKRQKPESKAQVMLFGEYAGPEKGKGKPEIVSDPYYGGRDGFSTAYEQTTRFSKNFLADVYPDVKK</sequence>
<dbReference type="STRING" id="1262450.S3BQS9"/>
<dbReference type="HOGENOM" id="CLU_071415_2_0_1"/>
<feature type="domain" description="Phosphotyrosine protein phosphatase I" evidence="9">
    <location>
        <begin position="5"/>
        <end position="161"/>
    </location>
</feature>
<dbReference type="PRINTS" id="PR00719">
    <property type="entry name" value="LMWPTPASE"/>
</dbReference>
<dbReference type="InterPro" id="IPR050438">
    <property type="entry name" value="LMW_PTPase"/>
</dbReference>
<reference evidence="10 11" key="1">
    <citation type="journal article" date="2013" name="BMC Genomics">
        <title>The genome and transcriptome of the pine saprophyte Ophiostoma piceae, and a comparison with the bark beetle-associated pine pathogen Grosmannia clavigera.</title>
        <authorList>
            <person name="Haridas S."/>
            <person name="Wang Y."/>
            <person name="Lim L."/>
            <person name="Massoumi Alamouti S."/>
            <person name="Jackman S."/>
            <person name="Docking R."/>
            <person name="Robertson G."/>
            <person name="Birol I."/>
            <person name="Bohlmann J."/>
            <person name="Breuil C."/>
        </authorList>
    </citation>
    <scope>NUCLEOTIDE SEQUENCE [LARGE SCALE GENOMIC DNA]</scope>
    <source>
        <strain evidence="10 11">UAMH 11346</strain>
    </source>
</reference>
<dbReference type="VEuPathDB" id="FungiDB:F503_04061"/>
<dbReference type="Proteomes" id="UP000016923">
    <property type="component" value="Unassembled WGS sequence"/>
</dbReference>
<dbReference type="AlphaFoldDB" id="S3BQS9"/>
<protein>
    <submittedName>
        <fullName evidence="10">Phosphotyrosine protein phosphatase</fullName>
    </submittedName>
</protein>
<dbReference type="CDD" id="cd16343">
    <property type="entry name" value="LMWPTP"/>
    <property type="match status" value="1"/>
</dbReference>
<accession>S3BQS9</accession>
<keyword evidence="6" id="KW-0904">Protein phosphatase</keyword>
<evidence type="ECO:0000256" key="3">
    <source>
        <dbReference type="ARBA" id="ARBA00011063"/>
    </source>
</evidence>
<evidence type="ECO:0000256" key="8">
    <source>
        <dbReference type="PIRSR" id="PIRSR617867-1"/>
    </source>
</evidence>
<evidence type="ECO:0000313" key="11">
    <source>
        <dbReference type="Proteomes" id="UP000016923"/>
    </source>
</evidence>
<proteinExistence type="inferred from homology"/>
<evidence type="ECO:0000259" key="9">
    <source>
        <dbReference type="SMART" id="SM00226"/>
    </source>
</evidence>
<organism evidence="10 11">
    <name type="scientific">Ophiostoma piceae (strain UAMH 11346)</name>
    <name type="common">Sap stain fungus</name>
    <dbReference type="NCBI Taxonomy" id="1262450"/>
    <lineage>
        <taxon>Eukaryota</taxon>
        <taxon>Fungi</taxon>
        <taxon>Dikarya</taxon>
        <taxon>Ascomycota</taxon>
        <taxon>Pezizomycotina</taxon>
        <taxon>Sordariomycetes</taxon>
        <taxon>Sordariomycetidae</taxon>
        <taxon>Ophiostomatales</taxon>
        <taxon>Ophiostomataceae</taxon>
        <taxon>Ophiostoma</taxon>
    </lineage>
</organism>
<dbReference type="InterPro" id="IPR036196">
    <property type="entry name" value="Ptyr_pPase_sf"/>
</dbReference>
<dbReference type="OrthoDB" id="3388at2759"/>
<dbReference type="Gene3D" id="3.40.50.2300">
    <property type="match status" value="1"/>
</dbReference>
<comment type="subcellular location">
    <subcellularLocation>
        <location evidence="2">Cytoplasm</location>
    </subcellularLocation>
</comment>
<evidence type="ECO:0000256" key="2">
    <source>
        <dbReference type="ARBA" id="ARBA00004496"/>
    </source>
</evidence>
<evidence type="ECO:0000313" key="10">
    <source>
        <dbReference type="EMBL" id="EPE02712.1"/>
    </source>
</evidence>
<dbReference type="SMART" id="SM00226">
    <property type="entry name" value="LMWPc"/>
    <property type="match status" value="1"/>
</dbReference>
<evidence type="ECO:0000256" key="6">
    <source>
        <dbReference type="ARBA" id="ARBA00022912"/>
    </source>
</evidence>
<evidence type="ECO:0000256" key="5">
    <source>
        <dbReference type="ARBA" id="ARBA00022801"/>
    </source>
</evidence>
<evidence type="ECO:0000256" key="7">
    <source>
        <dbReference type="ARBA" id="ARBA00051722"/>
    </source>
</evidence>
<name>S3BQS9_OPHP1</name>
<dbReference type="Pfam" id="PF01451">
    <property type="entry name" value="LMWPc"/>
    <property type="match status" value="1"/>
</dbReference>
<dbReference type="FunFam" id="3.40.50.2300:FF:000105">
    <property type="entry name" value="Low molecular weight phosphotyrosine protein"/>
    <property type="match status" value="1"/>
</dbReference>
<dbReference type="OMA" id="YQQVTRF"/>
<feature type="active site" evidence="8">
    <location>
        <position position="17"/>
    </location>
</feature>
<dbReference type="PANTHER" id="PTHR11717:SF7">
    <property type="entry name" value="LOW MOLECULAR WEIGHT PHOSPHOTYROSINE PROTEIN PHOSPHATASE"/>
    <property type="match status" value="1"/>
</dbReference>
<dbReference type="SUPFAM" id="SSF52788">
    <property type="entry name" value="Phosphotyrosine protein phosphatases I"/>
    <property type="match status" value="1"/>
</dbReference>
<dbReference type="EMBL" id="KE148175">
    <property type="protein sequence ID" value="EPE02712.1"/>
    <property type="molecule type" value="Genomic_DNA"/>
</dbReference>